<keyword evidence="3" id="KW-1185">Reference proteome</keyword>
<dbReference type="InterPro" id="IPR002347">
    <property type="entry name" value="SDR_fam"/>
</dbReference>
<name>D7BCJ2_ALLS1</name>
<evidence type="ECO:0000313" key="2">
    <source>
        <dbReference type="EMBL" id="ADH62877.1"/>
    </source>
</evidence>
<evidence type="ECO:0000313" key="3">
    <source>
        <dbReference type="Proteomes" id="UP000001916"/>
    </source>
</evidence>
<dbReference type="KEGG" id="msv:Mesil_0968"/>
<dbReference type="InterPro" id="IPR036291">
    <property type="entry name" value="NAD(P)-bd_dom_sf"/>
</dbReference>
<sequence length="261" mass="27791">MDLGIRGKLALVTGASQGIGREVALTLAQEGARVLAVARSQDKLKELVTEIEQIGGEAYALPADLGKPGTVEGVLREAAKAGTVEIFLGNTGGPKPMQAQEMGAEEVLEAARSLLFPMLELTRGLLPGMQEARFGRILYITSLAVKEPIENLALSNTVRSGLTGYAKTLAREVAPFGITVNTLGPGYTRTERVEEVFQFRAQQQGIPVEEAYHQQAQQIPVGRLGTPKEIADVAVFMLSANASYLTGQTLVVDGGFTRGLL</sequence>
<comment type="similarity">
    <text evidence="1">Belongs to the short-chain dehydrogenases/reductases (SDR) family.</text>
</comment>
<accession>D7BCJ2</accession>
<dbReference type="HOGENOM" id="CLU_010194_1_2_0"/>
<dbReference type="Gene3D" id="3.40.50.720">
    <property type="entry name" value="NAD(P)-binding Rossmann-like Domain"/>
    <property type="match status" value="1"/>
</dbReference>
<dbReference type="PRINTS" id="PR00081">
    <property type="entry name" value="GDHRDH"/>
</dbReference>
<dbReference type="CDD" id="cd05344">
    <property type="entry name" value="BKR_like_SDR_like"/>
    <property type="match status" value="1"/>
</dbReference>
<dbReference type="AlphaFoldDB" id="D7BCJ2"/>
<gene>
    <name evidence="2" type="ordered locus">Mesil_0968</name>
</gene>
<dbReference type="Pfam" id="PF13561">
    <property type="entry name" value="adh_short_C2"/>
    <property type="match status" value="1"/>
</dbReference>
<dbReference type="RefSeq" id="WP_013157460.1">
    <property type="nucleotide sequence ID" value="NC_014212.1"/>
</dbReference>
<dbReference type="EMBL" id="CP002042">
    <property type="protein sequence ID" value="ADH62877.1"/>
    <property type="molecule type" value="Genomic_DNA"/>
</dbReference>
<dbReference type="STRING" id="526227.Mesil_0968"/>
<organism evidence="2 3">
    <name type="scientific">Allomeiothermus silvanus (strain ATCC 700542 / DSM 9946 / NBRC 106475 / NCIMB 13440 / VI-R2)</name>
    <name type="common">Thermus silvanus</name>
    <dbReference type="NCBI Taxonomy" id="526227"/>
    <lineage>
        <taxon>Bacteria</taxon>
        <taxon>Thermotogati</taxon>
        <taxon>Deinococcota</taxon>
        <taxon>Deinococci</taxon>
        <taxon>Thermales</taxon>
        <taxon>Thermaceae</taxon>
        <taxon>Allomeiothermus</taxon>
    </lineage>
</organism>
<protein>
    <submittedName>
        <fullName evidence="2">Short-chain dehydrogenase/reductase SDR</fullName>
    </submittedName>
</protein>
<dbReference type="Proteomes" id="UP000001916">
    <property type="component" value="Chromosome"/>
</dbReference>
<reference evidence="2 3" key="1">
    <citation type="journal article" date="2010" name="Stand. Genomic Sci.">
        <title>Complete genome sequence of Meiothermus silvanus type strain (VI-R2).</title>
        <authorList>
            <person name="Sikorski J."/>
            <person name="Tindall B.J."/>
            <person name="Lowry S."/>
            <person name="Lucas S."/>
            <person name="Nolan M."/>
            <person name="Copeland A."/>
            <person name="Glavina Del Rio T."/>
            <person name="Tice H."/>
            <person name="Cheng J.F."/>
            <person name="Han C."/>
            <person name="Pitluck S."/>
            <person name="Liolios K."/>
            <person name="Ivanova N."/>
            <person name="Mavromatis K."/>
            <person name="Mikhailova N."/>
            <person name="Pati A."/>
            <person name="Goodwin L."/>
            <person name="Chen A."/>
            <person name="Palaniappan K."/>
            <person name="Land M."/>
            <person name="Hauser L."/>
            <person name="Chang Y.J."/>
            <person name="Jeffries C.D."/>
            <person name="Rohde M."/>
            <person name="Goker M."/>
            <person name="Woyke T."/>
            <person name="Bristow J."/>
            <person name="Eisen J.A."/>
            <person name="Markowitz V."/>
            <person name="Hugenholtz P."/>
            <person name="Kyrpides N.C."/>
            <person name="Klenk H.P."/>
            <person name="Lapidus A."/>
        </authorList>
    </citation>
    <scope>NUCLEOTIDE SEQUENCE [LARGE SCALE GENOMIC DNA]</scope>
    <source>
        <strain evidence="3">ATCC 700542 / DSM 9946 / VI-R2</strain>
    </source>
</reference>
<dbReference type="PANTHER" id="PTHR42879">
    <property type="entry name" value="3-OXOACYL-(ACYL-CARRIER-PROTEIN) REDUCTASE"/>
    <property type="match status" value="1"/>
</dbReference>
<dbReference type="eggNOG" id="COG1028">
    <property type="taxonomic scope" value="Bacteria"/>
</dbReference>
<dbReference type="InterPro" id="IPR050259">
    <property type="entry name" value="SDR"/>
</dbReference>
<proteinExistence type="inferred from homology"/>
<dbReference type="SUPFAM" id="SSF51735">
    <property type="entry name" value="NAD(P)-binding Rossmann-fold domains"/>
    <property type="match status" value="1"/>
</dbReference>
<evidence type="ECO:0000256" key="1">
    <source>
        <dbReference type="ARBA" id="ARBA00006484"/>
    </source>
</evidence>
<dbReference type="OrthoDB" id="9803333at2"/>
<dbReference type="PANTHER" id="PTHR42879:SF6">
    <property type="entry name" value="NADPH-DEPENDENT REDUCTASE BACG"/>
    <property type="match status" value="1"/>
</dbReference>